<gene>
    <name evidence="1" type="ORF">HMPREF9104_02437</name>
</gene>
<dbReference type="STRING" id="797516.HMPREF9104_02437"/>
<sequence length="51" mass="5821">MFDQMVTAGFLSADDRQKLIFSDSLSAIQQFMTSYIPPQVRTYDEDQPSNS</sequence>
<dbReference type="HOGENOM" id="CLU_217704_0_0_9"/>
<protein>
    <submittedName>
        <fullName evidence="1">Uncharacterized protein</fullName>
    </submittedName>
</protein>
<name>H1LIJ6_9LACO</name>
<accession>H1LIJ6</accession>
<evidence type="ECO:0000313" key="1">
    <source>
        <dbReference type="EMBL" id="EHO49725.1"/>
    </source>
</evidence>
<dbReference type="EMBL" id="AGRJ01000211">
    <property type="protein sequence ID" value="EHO49725.1"/>
    <property type="molecule type" value="Genomic_DNA"/>
</dbReference>
<dbReference type="AlphaFoldDB" id="H1LIJ6"/>
<reference evidence="1 2" key="1">
    <citation type="submission" date="2011-09" db="EMBL/GenBank/DDBJ databases">
        <authorList>
            <person name="Weinstock G."/>
            <person name="Sodergren E."/>
            <person name="Clifton S."/>
            <person name="Fulton L."/>
            <person name="Fulton B."/>
            <person name="Courtney L."/>
            <person name="Fronick C."/>
            <person name="Harrison M."/>
            <person name="Strong C."/>
            <person name="Farmer C."/>
            <person name="Delahaunty K."/>
            <person name="Markovic C."/>
            <person name="Hall O."/>
            <person name="Minx P."/>
            <person name="Tomlinson C."/>
            <person name="Mitreva M."/>
            <person name="Hou S."/>
            <person name="Chen J."/>
            <person name="Wollam A."/>
            <person name="Pepin K.H."/>
            <person name="Johnson M."/>
            <person name="Bhonagiri V."/>
            <person name="Zhang X."/>
            <person name="Suruliraj S."/>
            <person name="Warren W."/>
            <person name="Chinwalla A."/>
            <person name="Mardis E.R."/>
            <person name="Wilson R.K."/>
        </authorList>
    </citation>
    <scope>NUCLEOTIDE SEQUENCE [LARGE SCALE GENOMIC DNA]</scope>
    <source>
        <strain evidence="1 2">F0435</strain>
    </source>
</reference>
<comment type="caution">
    <text evidence="1">The sequence shown here is derived from an EMBL/GenBank/DDBJ whole genome shotgun (WGS) entry which is preliminary data.</text>
</comment>
<evidence type="ECO:0000313" key="2">
    <source>
        <dbReference type="Proteomes" id="UP000005025"/>
    </source>
</evidence>
<dbReference type="PATRIC" id="fig|797516.3.peg.2186"/>
<organism evidence="1 2">
    <name type="scientific">Lentilactobacillus kisonensis F0435</name>
    <dbReference type="NCBI Taxonomy" id="797516"/>
    <lineage>
        <taxon>Bacteria</taxon>
        <taxon>Bacillati</taxon>
        <taxon>Bacillota</taxon>
        <taxon>Bacilli</taxon>
        <taxon>Lactobacillales</taxon>
        <taxon>Lactobacillaceae</taxon>
        <taxon>Lentilactobacillus</taxon>
    </lineage>
</organism>
<dbReference type="Proteomes" id="UP000005025">
    <property type="component" value="Unassembled WGS sequence"/>
</dbReference>
<proteinExistence type="predicted"/>